<comment type="caution">
    <text evidence="4">The sequence shown here is derived from an EMBL/GenBank/DDBJ whole genome shotgun (WGS) entry which is preliminary data.</text>
</comment>
<dbReference type="Gene3D" id="3.40.309.10">
    <property type="entry name" value="Aldehyde Dehydrogenase, Chain A, domain 2"/>
    <property type="match status" value="1"/>
</dbReference>
<dbReference type="InterPro" id="IPR015590">
    <property type="entry name" value="Aldehyde_DH_dom"/>
</dbReference>
<evidence type="ECO:0000313" key="4">
    <source>
        <dbReference type="EMBL" id="MFD2260658.1"/>
    </source>
</evidence>
<accession>A0ABW5DJH6</accession>
<keyword evidence="5" id="KW-1185">Reference proteome</keyword>
<evidence type="ECO:0000256" key="1">
    <source>
        <dbReference type="ARBA" id="ARBA00009986"/>
    </source>
</evidence>
<dbReference type="PANTHER" id="PTHR42991">
    <property type="entry name" value="ALDEHYDE DEHYDROGENASE"/>
    <property type="match status" value="1"/>
</dbReference>
<dbReference type="EMBL" id="JBHUIR010000049">
    <property type="protein sequence ID" value="MFD2260658.1"/>
    <property type="molecule type" value="Genomic_DNA"/>
</dbReference>
<name>A0ABW5DJH6_9HYPH</name>
<keyword evidence="2" id="KW-0560">Oxidoreductase</keyword>
<dbReference type="RefSeq" id="WP_345099765.1">
    <property type="nucleotide sequence ID" value="NZ_BAABGS010000070.1"/>
</dbReference>
<dbReference type="InterPro" id="IPR016162">
    <property type="entry name" value="Ald_DH_N"/>
</dbReference>
<dbReference type="InterPro" id="IPR016161">
    <property type="entry name" value="Ald_DH/histidinol_DH"/>
</dbReference>
<feature type="domain" description="Aldehyde dehydrogenase" evidence="3">
    <location>
        <begin position="25"/>
        <end position="479"/>
    </location>
</feature>
<protein>
    <submittedName>
        <fullName evidence="4">Aldehyde dehydrogenase family protein</fullName>
    </submittedName>
</protein>
<comment type="similarity">
    <text evidence="1">Belongs to the aldehyde dehydrogenase family.</text>
</comment>
<dbReference type="Pfam" id="PF00171">
    <property type="entry name" value="Aldedh"/>
    <property type="match status" value="1"/>
</dbReference>
<evidence type="ECO:0000259" key="3">
    <source>
        <dbReference type="Pfam" id="PF00171"/>
    </source>
</evidence>
<gene>
    <name evidence="4" type="ORF">ACFSMZ_12920</name>
</gene>
<evidence type="ECO:0000256" key="2">
    <source>
        <dbReference type="ARBA" id="ARBA00023002"/>
    </source>
</evidence>
<dbReference type="SUPFAM" id="SSF53720">
    <property type="entry name" value="ALDH-like"/>
    <property type="match status" value="1"/>
</dbReference>
<dbReference type="Gene3D" id="3.40.605.10">
    <property type="entry name" value="Aldehyde Dehydrogenase, Chain A, domain 1"/>
    <property type="match status" value="1"/>
</dbReference>
<proteinExistence type="inferred from homology"/>
<dbReference type="InterPro" id="IPR051020">
    <property type="entry name" value="ALDH-related_metabolic_enz"/>
</dbReference>
<dbReference type="Proteomes" id="UP001597373">
    <property type="component" value="Unassembled WGS sequence"/>
</dbReference>
<reference evidence="5" key="1">
    <citation type="journal article" date="2019" name="Int. J. Syst. Evol. Microbiol.">
        <title>The Global Catalogue of Microorganisms (GCM) 10K type strain sequencing project: providing services to taxonomists for standard genome sequencing and annotation.</title>
        <authorList>
            <consortium name="The Broad Institute Genomics Platform"/>
            <consortium name="The Broad Institute Genome Sequencing Center for Infectious Disease"/>
            <person name="Wu L."/>
            <person name="Ma J."/>
        </authorList>
    </citation>
    <scope>NUCLEOTIDE SEQUENCE [LARGE SCALE GENOMIC DNA]</scope>
    <source>
        <strain evidence="5">KCTC 23707</strain>
    </source>
</reference>
<dbReference type="InterPro" id="IPR016163">
    <property type="entry name" value="Ald_DH_C"/>
</dbReference>
<organism evidence="4 5">
    <name type="scientific">Chelativorans composti</name>
    <dbReference type="NCBI Taxonomy" id="768533"/>
    <lineage>
        <taxon>Bacteria</taxon>
        <taxon>Pseudomonadati</taxon>
        <taxon>Pseudomonadota</taxon>
        <taxon>Alphaproteobacteria</taxon>
        <taxon>Hyphomicrobiales</taxon>
        <taxon>Phyllobacteriaceae</taxon>
        <taxon>Chelativorans</taxon>
    </lineage>
</organism>
<evidence type="ECO:0000313" key="5">
    <source>
        <dbReference type="Proteomes" id="UP001597373"/>
    </source>
</evidence>
<sequence length="485" mass="51982">MRPPFDVSTSAADLPQVAALLAGEWALGEGNRITVLDKYTLEPFAEVPASSPEQIRRMIDAGQTAFENDRLTPYERGRILDGVADLLSSRRSEALAIMQRETGFTVSDCNGEIARTIDTLRLSAEEARRLAGEVIPLAGAAGQGNRFAYTLRVPLGIVLAVTPFNAPLNTVTHKIAPALGAGNVVLLKPAGQTPRSACFLASLFVEAGLPPAYLQIFHGSGEEVSLAIEDERVRFIAFTGSTEVGRLIQAQAGLRRTQMELGSIAFTILAEDANLDDALPKVVSAGYRKAGQVCTSVQVLLVHETIADEVEERLSRMVSSLVFGDPRDASCNTGPLISLRDAMRVEEWIREAVSKGARLLAGGERNGAVVAPTLLADISGDMKVGCREVFGPVVCLERYSDFDAAIARVNSTPYGLATGVFTSSLPKAFQAIRGLRVGGVHINQTSSARVDMMPYGGSKESGFGREGPRYAMQEMTEERLVSITL</sequence>
<dbReference type="PANTHER" id="PTHR42991:SF1">
    <property type="entry name" value="ALDEHYDE DEHYDROGENASE"/>
    <property type="match status" value="1"/>
</dbReference>